<dbReference type="EMBL" id="PDCJ01000001">
    <property type="protein sequence ID" value="PEG31204.1"/>
    <property type="molecule type" value="Genomic_DNA"/>
</dbReference>
<dbReference type="SUPFAM" id="SSF52540">
    <property type="entry name" value="P-loop containing nucleoside triphosphate hydrolases"/>
    <property type="match status" value="1"/>
</dbReference>
<dbReference type="GO" id="GO:0008053">
    <property type="term" value="P:mitochondrial fusion"/>
    <property type="evidence" value="ECO:0007669"/>
    <property type="project" value="TreeGrafter"/>
</dbReference>
<evidence type="ECO:0000256" key="1">
    <source>
        <dbReference type="ARBA" id="ARBA00004370"/>
    </source>
</evidence>
<dbReference type="STRING" id="137838.GCA_001458595_02591"/>
<dbReference type="GO" id="GO:0005525">
    <property type="term" value="F:GTP binding"/>
    <property type="evidence" value="ECO:0007669"/>
    <property type="project" value="UniProtKB-KW"/>
</dbReference>
<dbReference type="AlphaFoldDB" id="A0A2A7MHL4"/>
<protein>
    <submittedName>
        <fullName evidence="7">Dynamin family protein</fullName>
    </submittedName>
</protein>
<evidence type="ECO:0000256" key="3">
    <source>
        <dbReference type="ARBA" id="ARBA00022801"/>
    </source>
</evidence>
<evidence type="ECO:0000259" key="6">
    <source>
        <dbReference type="Pfam" id="PF00350"/>
    </source>
</evidence>
<feature type="domain" description="Dynamin N-terminal" evidence="6">
    <location>
        <begin position="49"/>
        <end position="209"/>
    </location>
</feature>
<dbReference type="Pfam" id="PF00350">
    <property type="entry name" value="Dynamin_N"/>
    <property type="match status" value="1"/>
</dbReference>
<dbReference type="InterPro" id="IPR045063">
    <property type="entry name" value="Dynamin_N"/>
</dbReference>
<dbReference type="InterPro" id="IPR027417">
    <property type="entry name" value="P-loop_NTPase"/>
</dbReference>
<name>A0A2A7MHL4_9CLOT</name>
<evidence type="ECO:0000256" key="2">
    <source>
        <dbReference type="ARBA" id="ARBA00022741"/>
    </source>
</evidence>
<evidence type="ECO:0000256" key="5">
    <source>
        <dbReference type="ARBA" id="ARBA00023136"/>
    </source>
</evidence>
<keyword evidence="5" id="KW-0472">Membrane</keyword>
<evidence type="ECO:0000313" key="8">
    <source>
        <dbReference type="Proteomes" id="UP000220840"/>
    </source>
</evidence>
<accession>A0A2A7MHL4</accession>
<dbReference type="OrthoDB" id="1899178at2"/>
<evidence type="ECO:0000256" key="4">
    <source>
        <dbReference type="ARBA" id="ARBA00023134"/>
    </source>
</evidence>
<comment type="subcellular location">
    <subcellularLocation>
        <location evidence="1">Membrane</location>
    </subcellularLocation>
</comment>
<dbReference type="PANTHER" id="PTHR10465:SF0">
    <property type="entry name" value="SARCALUMENIN"/>
    <property type="match status" value="1"/>
</dbReference>
<proteinExistence type="predicted"/>
<keyword evidence="4" id="KW-0342">GTP-binding</keyword>
<reference evidence="7 8" key="1">
    <citation type="submission" date="2017-10" db="EMBL/GenBank/DDBJ databases">
        <title>Effective Description of Clostridium neonatale sp. nov. linked to necrotizing enterocolitis in neonates and a clarification of species assignable to the genus Clostridium (Prazmowski 1880) emend. Lawson and Rainey 2016.</title>
        <authorList>
            <person name="Bernard K."/>
            <person name="Burdz T."/>
            <person name="Wiebe D."/>
            <person name="Balcewich B."/>
            <person name="Alfa M."/>
            <person name="Bernier A.-M."/>
        </authorList>
    </citation>
    <scope>NUCLEOTIDE SEQUENCE [LARGE SCALE GENOMIC DNA]</scope>
    <source>
        <strain evidence="7 8">LCDC99A005</strain>
    </source>
</reference>
<keyword evidence="2" id="KW-0547">Nucleotide-binding</keyword>
<dbReference type="InterPro" id="IPR027094">
    <property type="entry name" value="Mitofusin_fam"/>
</dbReference>
<sequence length="826" mass="96564">MDKQRNILNIIKEIRNVLEKDEYRKNRYENDIEWFKNREKIADGNIIRIAIIGVTSSGKSTLVNSILGEKILPIAIKPSSSIIITCSKGHEREGIVYFRDKEPLSLKGEDLNEDIIKKYADESSNANNKYNVTQIDIKSPKFLLDDNIQIIDSPGLDACDLEMHEKLTLEILLPTIDICVFLTTVKASSDNVNKEKIITVFEKDKEIIMVQNMIDSIEPKLGKNGIIEEDNEVILEKHRKRAENILHVATSGKNSSVIQISALNAFKGIVNNNKELFDISNIQDFIDAVKECVRKVTPKINNERILSLKQKINFIIDMDEEIIKDTSQFYDVEPKEIDELVYKFQEGRQKINEKIKEIDNITIRTIENIKKEDSKEVSNYLEIIWQINKENFQIEKDILDIVRNCEVDRQRVYRKLNLDIRYSYTLPSHASESLDINDITMKHEEKVRLIKKDGAFNKGKRLVSNILKIRWGYDEEEYGEEIIDKDATIAKVCNVCDKNKDKYIDILYDWSSQYTDSLNKIYAVLKENSENYDKKRNADIDIYNIKQVYDELIDLRDDLDYITKDLNIDDNLLKTKKALRNLVNTHISMQSFNIFKYANSIVEKNYLIVGNYIRKNIQEEVIWFYDINTCVEFLYRIKKIILDDEKIKILITKGILKIENVLCVYENCVDKDELLTRLEGISGINYNMYLMINGIQIGSSDKQICTSIFLRQFVFKNRVRINFVIDSTREFINAGIIKELLYDMNNLKIKILKLFNFYEEGYLLINSKNPIYNLTLIECQECDKFILSAYKEVKERLFGNFLAHGLEEKQIIEEILMHFLKDEKAD</sequence>
<keyword evidence="8" id="KW-1185">Reference proteome</keyword>
<dbReference type="RefSeq" id="WP_058295362.1">
    <property type="nucleotide sequence ID" value="NZ_CAMTCK010000113.1"/>
</dbReference>
<comment type="caution">
    <text evidence="7">The sequence shown here is derived from an EMBL/GenBank/DDBJ whole genome shotgun (WGS) entry which is preliminary data.</text>
</comment>
<organism evidence="7 8">
    <name type="scientific">Clostridium neonatale</name>
    <dbReference type="NCBI Taxonomy" id="137838"/>
    <lineage>
        <taxon>Bacteria</taxon>
        <taxon>Bacillati</taxon>
        <taxon>Bacillota</taxon>
        <taxon>Clostridia</taxon>
        <taxon>Eubacteriales</taxon>
        <taxon>Clostridiaceae</taxon>
        <taxon>Clostridium</taxon>
    </lineage>
</organism>
<dbReference type="Proteomes" id="UP000220840">
    <property type="component" value="Unassembled WGS sequence"/>
</dbReference>
<gene>
    <name evidence="7" type="ORF">CQ394_05615</name>
</gene>
<dbReference type="PANTHER" id="PTHR10465">
    <property type="entry name" value="TRANSMEMBRANE GTPASE FZO1"/>
    <property type="match status" value="1"/>
</dbReference>
<evidence type="ECO:0000313" key="7">
    <source>
        <dbReference type="EMBL" id="PEG31204.1"/>
    </source>
</evidence>
<dbReference type="GO" id="GO:0003924">
    <property type="term" value="F:GTPase activity"/>
    <property type="evidence" value="ECO:0007669"/>
    <property type="project" value="InterPro"/>
</dbReference>
<dbReference type="Gene3D" id="3.40.50.300">
    <property type="entry name" value="P-loop containing nucleotide triphosphate hydrolases"/>
    <property type="match status" value="1"/>
</dbReference>
<keyword evidence="3" id="KW-0378">Hydrolase</keyword>
<dbReference type="GO" id="GO:0016020">
    <property type="term" value="C:membrane"/>
    <property type="evidence" value="ECO:0007669"/>
    <property type="project" value="UniProtKB-SubCell"/>
</dbReference>